<evidence type="ECO:0000259" key="2">
    <source>
        <dbReference type="PROSITE" id="PS50943"/>
    </source>
</evidence>
<name>A0ABV4AIJ1_9GAMM</name>
<evidence type="ECO:0000313" key="4">
    <source>
        <dbReference type="Proteomes" id="UP001562065"/>
    </source>
</evidence>
<dbReference type="SUPFAM" id="SSF47413">
    <property type="entry name" value="lambda repressor-like DNA-binding domains"/>
    <property type="match status" value="1"/>
</dbReference>
<dbReference type="EMBL" id="JBGCUO010000001">
    <property type="protein sequence ID" value="MEY1661663.1"/>
    <property type="molecule type" value="Genomic_DNA"/>
</dbReference>
<dbReference type="SMART" id="SM00530">
    <property type="entry name" value="HTH_XRE"/>
    <property type="match status" value="1"/>
</dbReference>
<comment type="caution">
    <text evidence="3">The sequence shown here is derived from an EMBL/GenBank/DDBJ whole genome shotgun (WGS) entry which is preliminary data.</text>
</comment>
<dbReference type="Proteomes" id="UP001562065">
    <property type="component" value="Unassembled WGS sequence"/>
</dbReference>
<dbReference type="PROSITE" id="PS50943">
    <property type="entry name" value="HTH_CROC1"/>
    <property type="match status" value="1"/>
</dbReference>
<evidence type="ECO:0000313" key="3">
    <source>
        <dbReference type="EMBL" id="MEY1661663.1"/>
    </source>
</evidence>
<evidence type="ECO:0000256" key="1">
    <source>
        <dbReference type="SAM" id="MobiDB-lite"/>
    </source>
</evidence>
<keyword evidence="4" id="KW-1185">Reference proteome</keyword>
<accession>A0ABV4AIJ1</accession>
<feature type="compositionally biased region" description="Low complexity" evidence="1">
    <location>
        <begin position="90"/>
        <end position="104"/>
    </location>
</feature>
<dbReference type="Gene3D" id="1.10.260.40">
    <property type="entry name" value="lambda repressor-like DNA-binding domains"/>
    <property type="match status" value="1"/>
</dbReference>
<dbReference type="Pfam" id="PF01381">
    <property type="entry name" value="HTH_3"/>
    <property type="match status" value="1"/>
</dbReference>
<feature type="region of interest" description="Disordered" evidence="1">
    <location>
        <begin position="80"/>
        <end position="116"/>
    </location>
</feature>
<dbReference type="RefSeq" id="WP_369454913.1">
    <property type="nucleotide sequence ID" value="NZ_JBGCUO010000001.1"/>
</dbReference>
<dbReference type="InterPro" id="IPR010982">
    <property type="entry name" value="Lambda_DNA-bd_dom_sf"/>
</dbReference>
<proteinExistence type="predicted"/>
<feature type="domain" description="HTH cro/C1-type" evidence="2">
    <location>
        <begin position="22"/>
        <end position="74"/>
    </location>
</feature>
<gene>
    <name evidence="3" type="ORF">AB5I84_05810</name>
</gene>
<protein>
    <submittedName>
        <fullName evidence="3">Helix-turn-helix domain-containing protein</fullName>
    </submittedName>
</protein>
<organism evidence="3 4">
    <name type="scientific">Isoalcanivorax beigongshangi</name>
    <dbReference type="NCBI Taxonomy" id="3238810"/>
    <lineage>
        <taxon>Bacteria</taxon>
        <taxon>Pseudomonadati</taxon>
        <taxon>Pseudomonadota</taxon>
        <taxon>Gammaproteobacteria</taxon>
        <taxon>Oceanospirillales</taxon>
        <taxon>Alcanivoracaceae</taxon>
        <taxon>Isoalcanivorax</taxon>
    </lineage>
</organism>
<reference evidence="3 4" key="1">
    <citation type="submission" date="2024-07" db="EMBL/GenBank/DDBJ databases">
        <authorList>
            <person name="Ren Q."/>
        </authorList>
    </citation>
    <scope>NUCLEOTIDE SEQUENCE [LARGE SCALE GENOMIC DNA]</scope>
    <source>
        <strain evidence="3 4">REN37</strain>
    </source>
</reference>
<dbReference type="InterPro" id="IPR001387">
    <property type="entry name" value="Cro/C1-type_HTH"/>
</dbReference>
<sequence length="116" mass="12888">MRYDDLNTLPIKDVMARFGAQLERYRLSRNLRQEDVARAAGVSRMTVSKLESGGGTLETLVRVLRALDIEERLLQLVPDATLSPLDPRSGQAAGRQRARPVAAPTADQPWTWGDES</sequence>
<dbReference type="CDD" id="cd00093">
    <property type="entry name" value="HTH_XRE"/>
    <property type="match status" value="1"/>
</dbReference>